<feature type="signal peptide" evidence="1">
    <location>
        <begin position="1"/>
        <end position="20"/>
    </location>
</feature>
<organism evidence="2 3">
    <name type="scientific">Faucicola atlantae</name>
    <dbReference type="NCBI Taxonomy" id="34059"/>
    <lineage>
        <taxon>Bacteria</taxon>
        <taxon>Pseudomonadati</taxon>
        <taxon>Pseudomonadota</taxon>
        <taxon>Gammaproteobacteria</taxon>
        <taxon>Moraxellales</taxon>
        <taxon>Moraxellaceae</taxon>
        <taxon>Faucicola</taxon>
    </lineage>
</organism>
<keyword evidence="1" id="KW-0732">Signal</keyword>
<sequence>MKALKLATLSSAVVAGSAFAAPVVVDQQPVVVAQPVAVAQPVDATPVVVDQQVVTQPVGVSTTTYNPATGVVQNTTTQIVEAPRTALDTFFHPASFGIEAGTLGYGANIGWSVNENTELVAGWAGGDVKGLLGDDFTARGVKYKYDKADFNNPYVGVQMRPGASWFTVGAGVLVPDNDFKVKTDNNKGTIKVGGDKYKITEGQLVGELDHRNDLAPYLTLGFRPNLNNNWGVFGEIGGAYMGKADVKVTPTNGTVVVNEKTNLPGNADDVARQAEADIRDKNVAEWLPIVKLGVSYRF</sequence>
<dbReference type="EMBL" id="LZNA01000010">
    <property type="protein sequence ID" value="OBX83982.1"/>
    <property type="molecule type" value="Genomic_DNA"/>
</dbReference>
<proteinExistence type="predicted"/>
<dbReference type="RefSeq" id="WP_067334676.1">
    <property type="nucleotide sequence ID" value="NZ_LZNA01000010.1"/>
</dbReference>
<dbReference type="InterPro" id="IPR011250">
    <property type="entry name" value="OMP/PagP_B-barrel"/>
</dbReference>
<dbReference type="Proteomes" id="UP000092616">
    <property type="component" value="Unassembled WGS sequence"/>
</dbReference>
<evidence type="ECO:0000313" key="2">
    <source>
        <dbReference type="EMBL" id="OBX83982.1"/>
    </source>
</evidence>
<keyword evidence="3" id="KW-1185">Reference proteome</keyword>
<protein>
    <recommendedName>
        <fullName evidence="4">Outer membrane protein G1b</fullName>
    </recommendedName>
</protein>
<comment type="caution">
    <text evidence="2">The sequence shown here is derived from an EMBL/GenBank/DDBJ whole genome shotgun (WGS) entry which is preliminary data.</text>
</comment>
<dbReference type="AlphaFoldDB" id="A0A1B8QKI3"/>
<evidence type="ECO:0000313" key="3">
    <source>
        <dbReference type="Proteomes" id="UP000092616"/>
    </source>
</evidence>
<evidence type="ECO:0000256" key="1">
    <source>
        <dbReference type="SAM" id="SignalP"/>
    </source>
</evidence>
<name>A0A1B8QKI3_9GAMM</name>
<dbReference type="Gene3D" id="2.40.160.170">
    <property type="match status" value="1"/>
</dbReference>
<reference evidence="2 3" key="1">
    <citation type="submission" date="2016-06" db="EMBL/GenBank/DDBJ databases">
        <title>Draft genome of Moraxella atlantae CCUG 59586.</title>
        <authorList>
            <person name="Salva-Serra F."/>
            <person name="Engstrom-Jakobsson H."/>
            <person name="Thorell K."/>
            <person name="Gonzales-Siles L."/>
            <person name="Karlsson R."/>
            <person name="Boulund F."/>
            <person name="Engstrand L."/>
            <person name="Kristiansson E."/>
            <person name="Moore E."/>
        </authorList>
    </citation>
    <scope>NUCLEOTIDE SEQUENCE [LARGE SCALE GENOMIC DNA]</scope>
    <source>
        <strain evidence="2 3">CCUG 59586</strain>
    </source>
</reference>
<accession>A0A1B8QKI3</accession>
<dbReference type="SUPFAM" id="SSF56925">
    <property type="entry name" value="OMPA-like"/>
    <property type="match status" value="1"/>
</dbReference>
<gene>
    <name evidence="2" type="ORF">A9306_04170</name>
</gene>
<evidence type="ECO:0008006" key="4">
    <source>
        <dbReference type="Google" id="ProtNLM"/>
    </source>
</evidence>
<feature type="chain" id="PRO_5008612454" description="Outer membrane protein G1b" evidence="1">
    <location>
        <begin position="21"/>
        <end position="298"/>
    </location>
</feature>